<sequence length="235" mass="26416">MSEIHTNLPHDPTAKVAGEPLSVGDTAFDLAQQPVFSFKPISNIKQALCAVHPYAHDPSRVVPAYHYCTHNISSDLHQCIVFDSNEPSARLIGVEYIITDRVFRTLDEEEKKLWHSHKAWIGLLTMIAKAGIPSGVDDVLEMPALKDLHTTYGKTWHFWQIDRGDTLPLGLPTLMKAANKPEDLSPELVRDHEQRTGTNVQSKAEYRAKHLNTNYRVVEGADEKGPHLELKLKSQ</sequence>
<dbReference type="EMBL" id="JAYKXP010000007">
    <property type="protein sequence ID" value="KAK7056395.1"/>
    <property type="molecule type" value="Genomic_DNA"/>
</dbReference>
<keyword evidence="3" id="KW-1185">Reference proteome</keyword>
<dbReference type="Pfam" id="PF06884">
    <property type="entry name" value="DUF1264"/>
    <property type="match status" value="1"/>
</dbReference>
<dbReference type="PANTHER" id="PTHR31360:SF0">
    <property type="entry name" value="OIL BODY-ASSOCIATED PROTEIN 1B"/>
    <property type="match status" value="1"/>
</dbReference>
<evidence type="ECO:0000256" key="1">
    <source>
        <dbReference type="ARBA" id="ARBA00009740"/>
    </source>
</evidence>
<dbReference type="Proteomes" id="UP001383192">
    <property type="component" value="Unassembled WGS sequence"/>
</dbReference>
<organism evidence="2 3">
    <name type="scientific">Paramarasmius palmivorus</name>
    <dbReference type="NCBI Taxonomy" id="297713"/>
    <lineage>
        <taxon>Eukaryota</taxon>
        <taxon>Fungi</taxon>
        <taxon>Dikarya</taxon>
        <taxon>Basidiomycota</taxon>
        <taxon>Agaricomycotina</taxon>
        <taxon>Agaricomycetes</taxon>
        <taxon>Agaricomycetidae</taxon>
        <taxon>Agaricales</taxon>
        <taxon>Marasmiineae</taxon>
        <taxon>Marasmiaceae</taxon>
        <taxon>Paramarasmius</taxon>
    </lineage>
</organism>
<dbReference type="InterPro" id="IPR010686">
    <property type="entry name" value="OBAP-like"/>
</dbReference>
<proteinExistence type="inferred from homology"/>
<evidence type="ECO:0000313" key="3">
    <source>
        <dbReference type="Proteomes" id="UP001383192"/>
    </source>
</evidence>
<comment type="similarity">
    <text evidence="1">Belongs to the OBAP family.</text>
</comment>
<dbReference type="PANTHER" id="PTHR31360">
    <property type="match status" value="1"/>
</dbReference>
<name>A0AAW0DXY2_9AGAR</name>
<reference evidence="2 3" key="1">
    <citation type="submission" date="2024-01" db="EMBL/GenBank/DDBJ databases">
        <title>A draft genome for a cacao thread blight-causing isolate of Paramarasmius palmivorus.</title>
        <authorList>
            <person name="Baruah I.K."/>
            <person name="Bukari Y."/>
            <person name="Amoako-Attah I."/>
            <person name="Meinhardt L.W."/>
            <person name="Bailey B.A."/>
            <person name="Cohen S.P."/>
        </authorList>
    </citation>
    <scope>NUCLEOTIDE SEQUENCE [LARGE SCALE GENOMIC DNA]</scope>
    <source>
        <strain evidence="2 3">GH-12</strain>
    </source>
</reference>
<gene>
    <name evidence="2" type="ORF">VNI00_002949</name>
</gene>
<dbReference type="AlphaFoldDB" id="A0AAW0DXY2"/>
<accession>A0AAW0DXY2</accession>
<comment type="caution">
    <text evidence="2">The sequence shown here is derived from an EMBL/GenBank/DDBJ whole genome shotgun (WGS) entry which is preliminary data.</text>
</comment>
<evidence type="ECO:0000313" key="2">
    <source>
        <dbReference type="EMBL" id="KAK7056395.1"/>
    </source>
</evidence>
<protein>
    <recommendedName>
        <fullName evidence="4">DUF1264-domain-containing protein</fullName>
    </recommendedName>
</protein>
<evidence type="ECO:0008006" key="4">
    <source>
        <dbReference type="Google" id="ProtNLM"/>
    </source>
</evidence>